<evidence type="ECO:0000313" key="1">
    <source>
        <dbReference type="EMBL" id="ARW58905.1"/>
    </source>
</evidence>
<name>A0A2H4IBH2_9CAUD</name>
<sequence length="118" mass="13073">MSATQLPIDARAFDDLDNIGFLHITNCLSIMLSRGDLELVTDIADRTVTVKYSTGAVNKLGHGLIVLRFPSEVLQSDILEDFEVTVDKNIVILIERQYSSAATFQRIAGVIEGLMYKL</sequence>
<gene>
    <name evidence="1" type="ORF">Y3_265</name>
</gene>
<proteinExistence type="predicted"/>
<reference evidence="1 2" key="1">
    <citation type="submission" date="2017-04" db="EMBL/GenBank/DDBJ databases">
        <authorList>
            <person name="Afonso C.L."/>
            <person name="Miller P.J."/>
            <person name="Scott M.A."/>
            <person name="Spackman E."/>
            <person name="Goraichik I."/>
            <person name="Dimitrov K.M."/>
            <person name="Suarez D.L."/>
            <person name="Swayne D.E."/>
        </authorList>
    </citation>
    <scope>NUCLEOTIDE SEQUENCE [LARGE SCALE GENOMIC DNA]</scope>
</reference>
<dbReference type="EMBL" id="KY984068">
    <property type="protein sequence ID" value="ARW58905.1"/>
    <property type="molecule type" value="Genomic_DNA"/>
</dbReference>
<organism evidence="1 2">
    <name type="scientific">Erwinia phage vB_EamM_Y3</name>
    <dbReference type="NCBI Taxonomy" id="1983553"/>
    <lineage>
        <taxon>Viruses</taxon>
        <taxon>Duplodnaviria</taxon>
        <taxon>Heunggongvirae</taxon>
        <taxon>Uroviricota</taxon>
        <taxon>Caudoviricetes</taxon>
        <taxon>Sasquatchvirus</taxon>
        <taxon>Sasquatchvirus Y3</taxon>
    </lineage>
</organism>
<accession>A0A2H4IBH2</accession>
<evidence type="ECO:0000313" key="2">
    <source>
        <dbReference type="Proteomes" id="UP000240568"/>
    </source>
</evidence>
<dbReference type="Proteomes" id="UP000240568">
    <property type="component" value="Segment"/>
</dbReference>
<protein>
    <submittedName>
        <fullName evidence="1">Uncharacterized protein</fullName>
    </submittedName>
</protein>
<keyword evidence="2" id="KW-1185">Reference proteome</keyword>